<keyword evidence="4" id="KW-0489">Methyltransferase</keyword>
<dbReference type="InterPro" id="IPR000313">
    <property type="entry name" value="PWWP_dom"/>
</dbReference>
<dbReference type="GO" id="GO:0140938">
    <property type="term" value="F:histone H3 methyltransferase activity"/>
    <property type="evidence" value="ECO:0007669"/>
    <property type="project" value="UniProtKB-ARBA"/>
</dbReference>
<evidence type="ECO:0000256" key="11">
    <source>
        <dbReference type="PROSITE-ProRule" id="PRU00175"/>
    </source>
</evidence>
<dbReference type="SMART" id="SM00293">
    <property type="entry name" value="PWWP"/>
    <property type="match status" value="1"/>
</dbReference>
<feature type="domain" description="PWWP" evidence="15">
    <location>
        <begin position="783"/>
        <end position="845"/>
    </location>
</feature>
<sequence length="1106" mass="126050">MNENKKVTSHRNRHSYSDRNDKMHKPNNSSPFKTPTIPLRRVKKSINRLERNHHNYSSSLNCTIVKDYRTVLQTTKQKLSHSTSTSSKSVNKRKSFKYTYTRIQSNHLIDTPAGTMLGKISKRSREMNEKFISPKRRKIEAHSFNVESDDESDHQISLGKLFDVDTTMSIPSVKKLPDQNENSLSCLDDMKEYKALNLLNERSKNIELSSMTVHSNSNSVTPKVNVNIEIFKIPDIKFKVPSPVDVKYDFQYPKKTEEIVEDVKPPPVVVKCETAKEKSDSDCLSGQSLSIYVGQVLYARYLKFSYWPAIVYQYDEADDSISVKFFADKGNTGTVKKDKVFEFNGMESYLKYKKDMKSTLPKVEWKAAFNVTPRWMKAVAEGIFILSKEVHMRLAFVDIIVISSLRDAKNPTKLSEMITEHSTPPQLQTVQNLFKENSDIFDEIKENLEKFASSPNVDSDNKRQKLVEGITKCGVERRHSAPPSLKSLKTRHSARLITKIENQLTANQSASEENLHTKEAAPEEKQRKSLDYRQRRELKRIEFEKDLKTYAATASQPDVLFQGLRRGYVCKICLSPDDRDVVQCAGTCSDYVHLKCVDAKKKDAKMAKCPDCVDQTSPICYVCKKTNSTSILRCSQKKCGRSYHMSCLGDWLQTKFAEHGKLICPSHVCHTCVSDDPRNQHFSVVDSKLTHCVKCPSTFHIDSTCITAGVKILTSSQHICIRHRTESYKPVSLNWCYICGETGGNLLCCESCPLTSHMSCLSTPVVGEHYFCDSCETGRHPLYGEIVWAKYCRYRFWPAIIVPPPDIPVPLQQETHNDHELCVRFFGTYEFGWVGRSFVYLYDEGDAEKSTGESRFDDAVREAENCYRNMAVRVKKARKLQPLPYAKISKISKVSPAKLNKTDSEPHPCACKPDDPDPCGPSSGCANRICHTECDAAMCPAQDKCRNQCIDKRQYASFRLEHMGKKGFGLIADTFISEGTMVIEYVGELVTEQEFQSRLATKQTQNFYFMKYGTRQYIDAELKGNMSRFMNHSCNPNVEPRMWAVKGYERVGLVALRNIVEGTELTFNYEYDDSTHECCCGEKCCKGIIGGKIKRKDDGKDDRKTD</sequence>
<dbReference type="Pfam" id="PF00855">
    <property type="entry name" value="PWWP"/>
    <property type="match status" value="1"/>
</dbReference>
<keyword evidence="5" id="KW-0808">Transferase</keyword>
<dbReference type="InterPro" id="IPR046341">
    <property type="entry name" value="SET_dom_sf"/>
</dbReference>
<evidence type="ECO:0000259" key="17">
    <source>
        <dbReference type="PROSITE" id="PS51215"/>
    </source>
</evidence>
<dbReference type="InterPro" id="IPR055198">
    <property type="entry name" value="NSD_PHD"/>
</dbReference>
<comment type="subcellular location">
    <subcellularLocation>
        <location evidence="2">Chromosome</location>
    </subcellularLocation>
    <subcellularLocation>
        <location evidence="1">Nucleus</location>
    </subcellularLocation>
</comment>
<dbReference type="InterPro" id="IPR003616">
    <property type="entry name" value="Post-SET_dom"/>
</dbReference>
<evidence type="ECO:0000256" key="4">
    <source>
        <dbReference type="ARBA" id="ARBA00022603"/>
    </source>
</evidence>
<evidence type="ECO:0000256" key="3">
    <source>
        <dbReference type="ARBA" id="ARBA00022454"/>
    </source>
</evidence>
<dbReference type="PROSITE" id="PS51215">
    <property type="entry name" value="AWS"/>
    <property type="match status" value="1"/>
</dbReference>
<name>A0A9Q0S081_9DIPT</name>
<dbReference type="InterPro" id="IPR001965">
    <property type="entry name" value="Znf_PHD"/>
</dbReference>
<evidence type="ECO:0000256" key="7">
    <source>
        <dbReference type="ARBA" id="ARBA00022723"/>
    </source>
</evidence>
<dbReference type="AlphaFoldDB" id="A0A9Q0S081"/>
<proteinExistence type="predicted"/>
<dbReference type="Gene3D" id="2.30.30.140">
    <property type="match status" value="2"/>
</dbReference>
<protein>
    <submittedName>
        <fullName evidence="18">Histone-lysine N-methyltransferase Mes-4</fullName>
    </submittedName>
</protein>
<evidence type="ECO:0000313" key="19">
    <source>
        <dbReference type="Proteomes" id="UP001151699"/>
    </source>
</evidence>
<feature type="domain" description="SET" evidence="14">
    <location>
        <begin position="951"/>
        <end position="1070"/>
    </location>
</feature>
<evidence type="ECO:0000256" key="10">
    <source>
        <dbReference type="ARBA" id="ARBA00023242"/>
    </source>
</evidence>
<dbReference type="SUPFAM" id="SSF82199">
    <property type="entry name" value="SET domain"/>
    <property type="match status" value="1"/>
</dbReference>
<dbReference type="OrthoDB" id="422362at2759"/>
<evidence type="ECO:0000256" key="2">
    <source>
        <dbReference type="ARBA" id="ARBA00004286"/>
    </source>
</evidence>
<dbReference type="PROSITE" id="PS50812">
    <property type="entry name" value="PWWP"/>
    <property type="match status" value="1"/>
</dbReference>
<dbReference type="Pfam" id="PF17907">
    <property type="entry name" value="AWS"/>
    <property type="match status" value="1"/>
</dbReference>
<feature type="compositionally biased region" description="Basic and acidic residues" evidence="12">
    <location>
        <begin position="513"/>
        <end position="532"/>
    </location>
</feature>
<feature type="region of interest" description="Disordered" evidence="12">
    <location>
        <begin position="1"/>
        <end position="36"/>
    </location>
</feature>
<dbReference type="EMBL" id="WJQU01000003">
    <property type="protein sequence ID" value="KAJ6638628.1"/>
    <property type="molecule type" value="Genomic_DNA"/>
</dbReference>
<evidence type="ECO:0000256" key="6">
    <source>
        <dbReference type="ARBA" id="ARBA00022691"/>
    </source>
</evidence>
<dbReference type="GO" id="GO:0008270">
    <property type="term" value="F:zinc ion binding"/>
    <property type="evidence" value="ECO:0007669"/>
    <property type="project" value="UniProtKB-KW"/>
</dbReference>
<dbReference type="GO" id="GO:0005694">
    <property type="term" value="C:chromosome"/>
    <property type="evidence" value="ECO:0007669"/>
    <property type="project" value="UniProtKB-SubCell"/>
</dbReference>
<evidence type="ECO:0000256" key="5">
    <source>
        <dbReference type="ARBA" id="ARBA00022679"/>
    </source>
</evidence>
<evidence type="ECO:0000259" key="13">
    <source>
        <dbReference type="PROSITE" id="PS50089"/>
    </source>
</evidence>
<dbReference type="PANTHER" id="PTHR22884">
    <property type="entry name" value="SET DOMAIN PROTEINS"/>
    <property type="match status" value="1"/>
</dbReference>
<dbReference type="InterPro" id="IPR001214">
    <property type="entry name" value="SET_dom"/>
</dbReference>
<keyword evidence="19" id="KW-1185">Reference proteome</keyword>
<dbReference type="SUPFAM" id="SSF57903">
    <property type="entry name" value="FYVE/PHD zinc finger"/>
    <property type="match status" value="3"/>
</dbReference>
<evidence type="ECO:0000256" key="12">
    <source>
        <dbReference type="SAM" id="MobiDB-lite"/>
    </source>
</evidence>
<evidence type="ECO:0000313" key="18">
    <source>
        <dbReference type="EMBL" id="KAJ6638628.1"/>
    </source>
</evidence>
<reference evidence="18" key="1">
    <citation type="submission" date="2022-07" db="EMBL/GenBank/DDBJ databases">
        <authorList>
            <person name="Trinca V."/>
            <person name="Uliana J.V.C."/>
            <person name="Torres T.T."/>
            <person name="Ward R.J."/>
            <person name="Monesi N."/>
        </authorList>
    </citation>
    <scope>NUCLEOTIDE SEQUENCE</scope>
    <source>
        <strain evidence="18">HSMRA1968</strain>
        <tissue evidence="18">Whole embryos</tissue>
    </source>
</reference>
<dbReference type="SMART" id="SM00249">
    <property type="entry name" value="PHD"/>
    <property type="match status" value="3"/>
</dbReference>
<evidence type="ECO:0000259" key="15">
    <source>
        <dbReference type="PROSITE" id="PS50812"/>
    </source>
</evidence>
<keyword evidence="9" id="KW-0862">Zinc</keyword>
<feature type="domain" description="RING-type" evidence="13">
    <location>
        <begin position="620"/>
        <end position="667"/>
    </location>
</feature>
<dbReference type="PROSITE" id="PS50089">
    <property type="entry name" value="ZF_RING_2"/>
    <property type="match status" value="1"/>
</dbReference>
<dbReference type="Pfam" id="PF00856">
    <property type="entry name" value="SET"/>
    <property type="match status" value="1"/>
</dbReference>
<dbReference type="GO" id="GO:0016279">
    <property type="term" value="F:protein-lysine N-methyltransferase activity"/>
    <property type="evidence" value="ECO:0007669"/>
    <property type="project" value="UniProtKB-ARBA"/>
</dbReference>
<gene>
    <name evidence="18" type="primary">Mes-4_0</name>
    <name evidence="18" type="ORF">Bhyg_11365</name>
</gene>
<dbReference type="Pfam" id="PF22908">
    <property type="entry name" value="PHD_NSD"/>
    <property type="match status" value="1"/>
</dbReference>
<evidence type="ECO:0000256" key="9">
    <source>
        <dbReference type="ARBA" id="ARBA00022833"/>
    </source>
</evidence>
<dbReference type="CDD" id="cd15566">
    <property type="entry name" value="PHD3_NSD"/>
    <property type="match status" value="1"/>
</dbReference>
<comment type="caution">
    <text evidence="18">The sequence shown here is derived from an EMBL/GenBank/DDBJ whole genome shotgun (WGS) entry which is preliminary data.</text>
</comment>
<dbReference type="InterPro" id="IPR006560">
    <property type="entry name" value="AWS_dom"/>
</dbReference>
<dbReference type="InterPro" id="IPR013083">
    <property type="entry name" value="Znf_RING/FYVE/PHD"/>
</dbReference>
<dbReference type="InterPro" id="IPR011011">
    <property type="entry name" value="Znf_FYVE_PHD"/>
</dbReference>
<feature type="compositionally biased region" description="Basic and acidic residues" evidence="12">
    <location>
        <begin position="15"/>
        <end position="24"/>
    </location>
</feature>
<feature type="domain" description="Post-SET" evidence="16">
    <location>
        <begin position="1074"/>
        <end position="1090"/>
    </location>
</feature>
<dbReference type="CDD" id="cd15565">
    <property type="entry name" value="PHD2_NSD"/>
    <property type="match status" value="1"/>
</dbReference>
<dbReference type="Gene3D" id="3.30.40.10">
    <property type="entry name" value="Zinc/RING finger domain, C3HC4 (zinc finger)"/>
    <property type="match status" value="2"/>
</dbReference>
<keyword evidence="7" id="KW-0479">Metal-binding</keyword>
<accession>A0A9Q0S081</accession>
<evidence type="ECO:0000256" key="1">
    <source>
        <dbReference type="ARBA" id="ARBA00004123"/>
    </source>
</evidence>
<keyword evidence="3" id="KW-0158">Chromosome</keyword>
<keyword evidence="6" id="KW-0949">S-adenosyl-L-methionine</keyword>
<dbReference type="InterPro" id="IPR001841">
    <property type="entry name" value="Znf_RING"/>
</dbReference>
<dbReference type="SUPFAM" id="SSF63748">
    <property type="entry name" value="Tudor/PWWP/MBT"/>
    <property type="match status" value="2"/>
</dbReference>
<dbReference type="CDD" id="cd05162">
    <property type="entry name" value="PWWP"/>
    <property type="match status" value="1"/>
</dbReference>
<evidence type="ECO:0000256" key="8">
    <source>
        <dbReference type="ARBA" id="ARBA00022771"/>
    </source>
</evidence>
<evidence type="ECO:0000259" key="16">
    <source>
        <dbReference type="PROSITE" id="PS50868"/>
    </source>
</evidence>
<dbReference type="PROSITE" id="PS50868">
    <property type="entry name" value="POST_SET"/>
    <property type="match status" value="1"/>
</dbReference>
<feature type="compositionally biased region" description="Polar residues" evidence="12">
    <location>
        <begin position="503"/>
        <end position="512"/>
    </location>
</feature>
<feature type="region of interest" description="Disordered" evidence="12">
    <location>
        <begin position="503"/>
        <end position="532"/>
    </location>
</feature>
<dbReference type="GO" id="GO:0032259">
    <property type="term" value="P:methylation"/>
    <property type="evidence" value="ECO:0007669"/>
    <property type="project" value="UniProtKB-KW"/>
</dbReference>
<evidence type="ECO:0000259" key="14">
    <source>
        <dbReference type="PROSITE" id="PS50280"/>
    </source>
</evidence>
<dbReference type="SMART" id="SM00570">
    <property type="entry name" value="AWS"/>
    <property type="match status" value="1"/>
</dbReference>
<feature type="domain" description="AWS" evidence="17">
    <location>
        <begin position="904"/>
        <end position="954"/>
    </location>
</feature>
<dbReference type="SMART" id="SM00317">
    <property type="entry name" value="SET"/>
    <property type="match status" value="1"/>
</dbReference>
<organism evidence="18 19">
    <name type="scientific">Pseudolycoriella hygida</name>
    <dbReference type="NCBI Taxonomy" id="35572"/>
    <lineage>
        <taxon>Eukaryota</taxon>
        <taxon>Metazoa</taxon>
        <taxon>Ecdysozoa</taxon>
        <taxon>Arthropoda</taxon>
        <taxon>Hexapoda</taxon>
        <taxon>Insecta</taxon>
        <taxon>Pterygota</taxon>
        <taxon>Neoptera</taxon>
        <taxon>Endopterygota</taxon>
        <taxon>Diptera</taxon>
        <taxon>Nematocera</taxon>
        <taxon>Sciaroidea</taxon>
        <taxon>Sciaridae</taxon>
        <taxon>Pseudolycoriella</taxon>
    </lineage>
</organism>
<dbReference type="Gene3D" id="2.170.270.10">
    <property type="entry name" value="SET domain"/>
    <property type="match status" value="1"/>
</dbReference>
<keyword evidence="10" id="KW-0539">Nucleus</keyword>
<dbReference type="GO" id="GO:0005634">
    <property type="term" value="C:nucleus"/>
    <property type="evidence" value="ECO:0007669"/>
    <property type="project" value="UniProtKB-SubCell"/>
</dbReference>
<keyword evidence="8 11" id="KW-0863">Zinc-finger</keyword>
<dbReference type="InterPro" id="IPR050777">
    <property type="entry name" value="SET2_Histone-Lys_MeTrsfase"/>
</dbReference>
<dbReference type="PROSITE" id="PS50280">
    <property type="entry name" value="SET"/>
    <property type="match status" value="1"/>
</dbReference>
<dbReference type="Proteomes" id="UP001151699">
    <property type="component" value="Chromosome X"/>
</dbReference>